<accession>A0A7X1U800</accession>
<sequence>MRRSNQGLTLIEIMIVIAIIGLVLTLSLPSITEYMRKPHRSEVTVLLTEQAQLLERHHASAGVYSNAPGLSTGNDYYSLSATLTDSGFSLTAVPKADGLMAADKCGSFSLDQAGAIGLAGQADGVTTKDCWGR</sequence>
<feature type="transmembrane region" description="Helical" evidence="1">
    <location>
        <begin position="7"/>
        <end position="28"/>
    </location>
</feature>
<dbReference type="InterPro" id="IPR012902">
    <property type="entry name" value="N_methyl_site"/>
</dbReference>
<dbReference type="Proteomes" id="UP000486534">
    <property type="component" value="Unassembled WGS sequence"/>
</dbReference>
<keyword evidence="1" id="KW-0472">Membrane</keyword>
<dbReference type="Pfam" id="PF07963">
    <property type="entry name" value="N_methyl"/>
    <property type="match status" value="1"/>
</dbReference>
<organism evidence="2 3">
    <name type="scientific">Pseudomonas piscis</name>
    <dbReference type="NCBI Taxonomy" id="2614538"/>
    <lineage>
        <taxon>Bacteria</taxon>
        <taxon>Pseudomonadati</taxon>
        <taxon>Pseudomonadota</taxon>
        <taxon>Gammaproteobacteria</taxon>
        <taxon>Pseudomonadales</taxon>
        <taxon>Pseudomonadaceae</taxon>
        <taxon>Pseudomonas</taxon>
    </lineage>
</organism>
<evidence type="ECO:0000313" key="3">
    <source>
        <dbReference type="Proteomes" id="UP000486534"/>
    </source>
</evidence>
<evidence type="ECO:0000313" key="2">
    <source>
        <dbReference type="EMBL" id="MQA57613.1"/>
    </source>
</evidence>
<evidence type="ECO:0000256" key="1">
    <source>
        <dbReference type="SAM" id="Phobius"/>
    </source>
</evidence>
<name>A0A7X1U800_9PSED</name>
<dbReference type="PROSITE" id="PS00409">
    <property type="entry name" value="PROKAR_NTER_METHYL"/>
    <property type="match status" value="1"/>
</dbReference>
<dbReference type="GO" id="GO:0043683">
    <property type="term" value="P:type IV pilus assembly"/>
    <property type="evidence" value="ECO:0007669"/>
    <property type="project" value="InterPro"/>
</dbReference>
<dbReference type="Gene3D" id="3.30.700.10">
    <property type="entry name" value="Glycoprotein, Type 4 Pilin"/>
    <property type="match status" value="1"/>
</dbReference>
<dbReference type="SUPFAM" id="SSF54523">
    <property type="entry name" value="Pili subunits"/>
    <property type="match status" value="1"/>
</dbReference>
<reference evidence="2 3" key="1">
    <citation type="submission" date="2019-10" db="EMBL/GenBank/DDBJ databases">
        <title>Pseudomonas dajingensis sp. nov., isolated from the profound head ulcers of farmed Murray cod (Maccullochella peelii peelii).</title>
        <authorList>
            <person name="Liu Y."/>
        </authorList>
    </citation>
    <scope>NUCLEOTIDE SEQUENCE [LARGE SCALE GENOMIC DNA]</scope>
    <source>
        <strain evidence="2 3">MC042</strain>
    </source>
</reference>
<dbReference type="InterPro" id="IPR045584">
    <property type="entry name" value="Pilin-like"/>
</dbReference>
<proteinExistence type="predicted"/>
<keyword evidence="1" id="KW-1133">Transmembrane helix</keyword>
<comment type="caution">
    <text evidence="2">The sequence shown here is derived from an EMBL/GenBank/DDBJ whole genome shotgun (WGS) entry which is preliminary data.</text>
</comment>
<dbReference type="RefSeq" id="WP_152899683.1">
    <property type="nucleotide sequence ID" value="NZ_WHUV01000007.1"/>
</dbReference>
<protein>
    <submittedName>
        <fullName evidence="2">Prepilin-type N-terminal cleavage/methylation domain-containing protein</fullName>
    </submittedName>
</protein>
<dbReference type="EMBL" id="WHUV01000007">
    <property type="protein sequence ID" value="MQA57613.1"/>
    <property type="molecule type" value="Genomic_DNA"/>
</dbReference>
<dbReference type="NCBIfam" id="TIGR02532">
    <property type="entry name" value="IV_pilin_GFxxxE"/>
    <property type="match status" value="1"/>
</dbReference>
<dbReference type="AlphaFoldDB" id="A0A7X1U800"/>
<dbReference type="InterPro" id="IPR031982">
    <property type="entry name" value="PilE-like"/>
</dbReference>
<gene>
    <name evidence="2" type="ORF">GDH07_30245</name>
</gene>
<dbReference type="Pfam" id="PF16732">
    <property type="entry name" value="ComP_DUS"/>
    <property type="match status" value="1"/>
</dbReference>
<keyword evidence="1" id="KW-0812">Transmembrane</keyword>